<gene>
    <name evidence="3" type="ORF">P245_24415</name>
</gene>
<dbReference type="RefSeq" id="WP_034382948.1">
    <property type="nucleotide sequence ID" value="NZ_AWTN01000129.1"/>
</dbReference>
<accession>A0A0E3B8X2</accession>
<evidence type="ECO:0000313" key="3">
    <source>
        <dbReference type="EMBL" id="KGG84420.1"/>
    </source>
</evidence>
<reference evidence="3 4" key="1">
    <citation type="submission" date="2013-09" db="EMBL/GenBank/DDBJ databases">
        <title>High correlation between genotypes and phenotypes of environmental bacteria Comamonas testosteroni strains.</title>
        <authorList>
            <person name="Liu L."/>
            <person name="Zhu W."/>
            <person name="Xia X."/>
            <person name="Xu B."/>
            <person name="Luo M."/>
            <person name="Wang G."/>
        </authorList>
    </citation>
    <scope>NUCLEOTIDE SEQUENCE [LARGE SCALE GENOMIC DNA]</scope>
    <source>
        <strain evidence="3 4">JL14</strain>
    </source>
</reference>
<dbReference type="Pfam" id="PF18790">
    <property type="entry name" value="KfrB"/>
    <property type="match status" value="1"/>
</dbReference>
<evidence type="ECO:0000259" key="2">
    <source>
        <dbReference type="Pfam" id="PF18790"/>
    </source>
</evidence>
<evidence type="ECO:0000256" key="1">
    <source>
        <dbReference type="SAM" id="MobiDB-lite"/>
    </source>
</evidence>
<name>A0A0E3B8X2_9BURK</name>
<organism evidence="3 4">
    <name type="scientific">Comamonas thiooxydans</name>
    <dbReference type="NCBI Taxonomy" id="363952"/>
    <lineage>
        <taxon>Bacteria</taxon>
        <taxon>Pseudomonadati</taxon>
        <taxon>Pseudomonadota</taxon>
        <taxon>Betaproteobacteria</taxon>
        <taxon>Burkholderiales</taxon>
        <taxon>Comamonadaceae</taxon>
        <taxon>Comamonas</taxon>
    </lineage>
</organism>
<protein>
    <recommendedName>
        <fullName evidence="2">KfrB domain-containing protein</fullName>
    </recommendedName>
</protein>
<feature type="domain" description="KfrB" evidence="2">
    <location>
        <begin position="233"/>
        <end position="287"/>
    </location>
</feature>
<evidence type="ECO:0000313" key="4">
    <source>
        <dbReference type="Proteomes" id="UP000029567"/>
    </source>
</evidence>
<feature type="region of interest" description="Disordered" evidence="1">
    <location>
        <begin position="279"/>
        <end position="302"/>
    </location>
</feature>
<comment type="caution">
    <text evidence="3">The sequence shown here is derived from an EMBL/GenBank/DDBJ whole genome shotgun (WGS) entry which is preliminary data.</text>
</comment>
<dbReference type="InterPro" id="IPR040782">
    <property type="entry name" value="KfrB"/>
</dbReference>
<proteinExistence type="predicted"/>
<dbReference type="AlphaFoldDB" id="A0A0E3B8X2"/>
<dbReference type="EMBL" id="AWTN01000129">
    <property type="protein sequence ID" value="KGG84420.1"/>
    <property type="molecule type" value="Genomic_DNA"/>
</dbReference>
<dbReference type="Proteomes" id="UP000029567">
    <property type="component" value="Unassembled WGS sequence"/>
</dbReference>
<feature type="compositionally biased region" description="Basic and acidic residues" evidence="1">
    <location>
        <begin position="292"/>
        <end position="302"/>
    </location>
</feature>
<sequence length="302" mass="33372">MPISTDQALAGIEKFIEDYPGAEKLQFYVVNKFEELYGTEKAQYIPDKTKGAYHPARGFVALACANIHNDGDLRETLQHEVIGHYGSLTFEKGQKKALMTAIRGSRQSADMAGDWEYIDRVYKNSPESIKCEEMFCLQAERIVGKPLHDLKGVNQTFGEVVMGGRPMNQADLQTLVHGVADGLARGTRQQQIFPERDSDQYRLHDALEPARDEAKELLGPTAKAHPAQHSEGSYKGPLVGHTTTHVLQQVSATQAVAHDKAAFPQTPVIDGSKPVQVKYEQGKAQVLPPRAPAREKETGRGR</sequence>